<dbReference type="Gene3D" id="3.40.109.10">
    <property type="entry name" value="NADH Oxidase"/>
    <property type="match status" value="1"/>
</dbReference>
<evidence type="ECO:0000256" key="5">
    <source>
        <dbReference type="ARBA" id="ARBA00022857"/>
    </source>
</evidence>
<dbReference type="PIRSF" id="PIRSF000232">
    <property type="entry name" value="YdjA"/>
    <property type="match status" value="1"/>
</dbReference>
<keyword evidence="3 8" id="KW-0285">Flavoprotein</keyword>
<keyword evidence="5 8" id="KW-0521">NADP</keyword>
<organism evidence="10 11">
    <name type="scientific">Paenibacillus timonensis</name>
    <dbReference type="NCBI Taxonomy" id="225915"/>
    <lineage>
        <taxon>Bacteria</taxon>
        <taxon>Bacillati</taxon>
        <taxon>Bacillota</taxon>
        <taxon>Bacilli</taxon>
        <taxon>Bacillales</taxon>
        <taxon>Paenibacillaceae</taxon>
        <taxon>Paenibacillus</taxon>
    </lineage>
</organism>
<keyword evidence="7 8" id="KW-0520">NAD</keyword>
<evidence type="ECO:0000256" key="2">
    <source>
        <dbReference type="ARBA" id="ARBA00007118"/>
    </source>
</evidence>
<comment type="caution">
    <text evidence="10">The sequence shown here is derived from an EMBL/GenBank/DDBJ whole genome shotgun (WGS) entry which is preliminary data.</text>
</comment>
<comment type="cofactor">
    <cofactor evidence="1 8">
        <name>FMN</name>
        <dbReference type="ChEBI" id="CHEBI:58210"/>
    </cofactor>
</comment>
<gene>
    <name evidence="10" type="ORF">ACFQ2Z_04365</name>
</gene>
<dbReference type="Proteomes" id="UP001597211">
    <property type="component" value="Unassembled WGS sequence"/>
</dbReference>
<reference evidence="11" key="1">
    <citation type="journal article" date="2019" name="Int. J. Syst. Evol. Microbiol.">
        <title>The Global Catalogue of Microorganisms (GCM) 10K type strain sequencing project: providing services to taxonomists for standard genome sequencing and annotation.</title>
        <authorList>
            <consortium name="The Broad Institute Genomics Platform"/>
            <consortium name="The Broad Institute Genome Sequencing Center for Infectious Disease"/>
            <person name="Wu L."/>
            <person name="Ma J."/>
        </authorList>
    </citation>
    <scope>NUCLEOTIDE SEQUENCE [LARGE SCALE GENOMIC DNA]</scope>
    <source>
        <strain evidence="11">CCUG 48216</strain>
    </source>
</reference>
<dbReference type="Pfam" id="PF00881">
    <property type="entry name" value="Nitroreductase"/>
    <property type="match status" value="1"/>
</dbReference>
<dbReference type="PANTHER" id="PTHR43821">
    <property type="entry name" value="NAD(P)H NITROREDUCTASE YDJA-RELATED"/>
    <property type="match status" value="1"/>
</dbReference>
<accession>A0ABW3S708</accession>
<keyword evidence="6 8" id="KW-0560">Oxidoreductase</keyword>
<dbReference type="SUPFAM" id="SSF55469">
    <property type="entry name" value="FMN-dependent nitroreductase-like"/>
    <property type="match status" value="1"/>
</dbReference>
<evidence type="ECO:0000256" key="4">
    <source>
        <dbReference type="ARBA" id="ARBA00022643"/>
    </source>
</evidence>
<evidence type="ECO:0000256" key="1">
    <source>
        <dbReference type="ARBA" id="ARBA00001917"/>
    </source>
</evidence>
<comment type="similarity">
    <text evidence="2 8">Belongs to the nitroreductase family.</text>
</comment>
<name>A0ABW3S708_9BACL</name>
<dbReference type="InterPro" id="IPR052530">
    <property type="entry name" value="NAD(P)H_nitroreductase"/>
</dbReference>
<proteinExistence type="inferred from homology"/>
<dbReference type="EC" id="1.-.-.-" evidence="8"/>
<feature type="domain" description="Nitroreductase" evidence="9">
    <location>
        <begin position="9"/>
        <end position="163"/>
    </location>
</feature>
<keyword evidence="11" id="KW-1185">Reference proteome</keyword>
<dbReference type="InterPro" id="IPR026021">
    <property type="entry name" value="YdjA-like"/>
</dbReference>
<evidence type="ECO:0000256" key="6">
    <source>
        <dbReference type="ARBA" id="ARBA00023002"/>
    </source>
</evidence>
<dbReference type="InterPro" id="IPR029479">
    <property type="entry name" value="Nitroreductase"/>
</dbReference>
<evidence type="ECO:0000259" key="9">
    <source>
        <dbReference type="Pfam" id="PF00881"/>
    </source>
</evidence>
<dbReference type="RefSeq" id="WP_240267738.1">
    <property type="nucleotide sequence ID" value="NZ_JAKSXN010000004.1"/>
</dbReference>
<dbReference type="EMBL" id="JBHTKZ010000004">
    <property type="protein sequence ID" value="MFD1180583.1"/>
    <property type="molecule type" value="Genomic_DNA"/>
</dbReference>
<evidence type="ECO:0000256" key="7">
    <source>
        <dbReference type="ARBA" id="ARBA00023027"/>
    </source>
</evidence>
<protein>
    <recommendedName>
        <fullName evidence="8">Putative NAD(P)H nitroreductase</fullName>
        <ecNumber evidence="8">1.-.-.-</ecNumber>
    </recommendedName>
</protein>
<dbReference type="InterPro" id="IPR000415">
    <property type="entry name" value="Nitroreductase-like"/>
</dbReference>
<evidence type="ECO:0000313" key="11">
    <source>
        <dbReference type="Proteomes" id="UP001597211"/>
    </source>
</evidence>
<sequence length="187" mass="22105">MSDELSRVIRERRTVRRYSQKEITDELILELLDDAVWAPYHSAREPWRFILFKEEGRRTFARAVLQTYTREELEQYGESAERDYCDNAVAHLIVVAKEEPRPREAEEALLACAALIQNFQLLAWSRGIGVVWKTNEYNWDPRFRKVVGVRPGEKVVGTLHMGYYPLDKLPKPRPRRRAEHLISWHKS</sequence>
<evidence type="ECO:0000313" key="10">
    <source>
        <dbReference type="EMBL" id="MFD1180583.1"/>
    </source>
</evidence>
<dbReference type="PANTHER" id="PTHR43821:SF1">
    <property type="entry name" value="NAD(P)H NITROREDUCTASE YDJA-RELATED"/>
    <property type="match status" value="1"/>
</dbReference>
<evidence type="ECO:0000256" key="8">
    <source>
        <dbReference type="PIRNR" id="PIRNR000232"/>
    </source>
</evidence>
<keyword evidence="4 8" id="KW-0288">FMN</keyword>
<evidence type="ECO:0000256" key="3">
    <source>
        <dbReference type="ARBA" id="ARBA00022630"/>
    </source>
</evidence>